<proteinExistence type="predicted"/>
<dbReference type="Proteomes" id="UP000317289">
    <property type="component" value="Unassembled WGS sequence"/>
</dbReference>
<reference evidence="2 3" key="1">
    <citation type="submission" date="2017-05" db="EMBL/GenBank/DDBJ databases">
        <authorList>
            <person name="Varghese N."/>
            <person name="Submissions S."/>
        </authorList>
    </citation>
    <scope>NUCLEOTIDE SEQUENCE [LARGE SCALE GENOMIC DNA]</scope>
    <source>
        <strain evidence="2 3">DSM 19382</strain>
    </source>
</reference>
<feature type="chain" id="PRO_5021852593" evidence="1">
    <location>
        <begin position="25"/>
        <end position="206"/>
    </location>
</feature>
<evidence type="ECO:0000313" key="2">
    <source>
        <dbReference type="EMBL" id="SMO69408.1"/>
    </source>
</evidence>
<dbReference type="EMBL" id="FXTA01000003">
    <property type="protein sequence ID" value="SMO69408.1"/>
    <property type="molecule type" value="Genomic_DNA"/>
</dbReference>
<feature type="signal peptide" evidence="1">
    <location>
        <begin position="1"/>
        <end position="24"/>
    </location>
</feature>
<accession>A0A521DCU6</accession>
<evidence type="ECO:0000256" key="1">
    <source>
        <dbReference type="SAM" id="SignalP"/>
    </source>
</evidence>
<dbReference type="AlphaFoldDB" id="A0A521DCU6"/>
<organism evidence="2 3">
    <name type="scientific">Flavobacterium resistens</name>
    <dbReference type="NCBI Taxonomy" id="443612"/>
    <lineage>
        <taxon>Bacteria</taxon>
        <taxon>Pseudomonadati</taxon>
        <taxon>Bacteroidota</taxon>
        <taxon>Flavobacteriia</taxon>
        <taxon>Flavobacteriales</taxon>
        <taxon>Flavobacteriaceae</taxon>
        <taxon>Flavobacterium</taxon>
    </lineage>
</organism>
<protein>
    <submittedName>
        <fullName evidence="2">Uncharacterized protein</fullName>
    </submittedName>
</protein>
<name>A0A521DCU6_9FLAO</name>
<evidence type="ECO:0000313" key="3">
    <source>
        <dbReference type="Proteomes" id="UP000317289"/>
    </source>
</evidence>
<gene>
    <name evidence="2" type="ORF">SAMN06265349_103124</name>
</gene>
<sequence>MRKIYNMKKIFLLVVLLCNVAGYSQEVLTVIAKETCDCLQAKKDKLPNLSGEDLKKEVGVCMIKSYSNHLSEFKNGDKVDFGDSEGMRKLGENVAIKMMQYCPNVIMELGQAAQKDEEEVQKEDAFVEGVVVDILSEQFVTLQLKDQNGRSYNLLLLDYFDTASLLTNNEIKKKDKVKVSYSEIELFDSKAKEFRYYKIITKIEKK</sequence>
<keyword evidence="1" id="KW-0732">Signal</keyword>